<dbReference type="AlphaFoldDB" id="A0A382RSB4"/>
<dbReference type="EMBL" id="UINC01123842">
    <property type="protein sequence ID" value="SVD00584.1"/>
    <property type="molecule type" value="Genomic_DNA"/>
</dbReference>
<keyword evidence="2" id="KW-0472">Membrane</keyword>
<evidence type="ECO:0000313" key="3">
    <source>
        <dbReference type="EMBL" id="SVD00584.1"/>
    </source>
</evidence>
<accession>A0A382RSB4</accession>
<feature type="transmembrane region" description="Helical" evidence="2">
    <location>
        <begin position="6"/>
        <end position="24"/>
    </location>
</feature>
<evidence type="ECO:0000256" key="1">
    <source>
        <dbReference type="SAM" id="MobiDB-lite"/>
    </source>
</evidence>
<gene>
    <name evidence="3" type="ORF">METZ01_LOCUS353438</name>
</gene>
<feature type="region of interest" description="Disordered" evidence="1">
    <location>
        <begin position="34"/>
        <end position="58"/>
    </location>
</feature>
<keyword evidence="2" id="KW-1133">Transmembrane helix</keyword>
<reference evidence="3" key="1">
    <citation type="submission" date="2018-05" db="EMBL/GenBank/DDBJ databases">
        <authorList>
            <person name="Lanie J.A."/>
            <person name="Ng W.-L."/>
            <person name="Kazmierczak K.M."/>
            <person name="Andrzejewski T.M."/>
            <person name="Davidsen T.M."/>
            <person name="Wayne K.J."/>
            <person name="Tettelin H."/>
            <person name="Glass J.I."/>
            <person name="Rusch D."/>
            <person name="Podicherti R."/>
            <person name="Tsui H.-C.T."/>
            <person name="Winkler M.E."/>
        </authorList>
    </citation>
    <scope>NUCLEOTIDE SEQUENCE</scope>
</reference>
<proteinExistence type="predicted"/>
<sequence>MGWTEAIYQYLLYIALAGLVYIFIRRIRRFHAARDAMSESTDEGPQIEAVPDLDNRDN</sequence>
<protein>
    <submittedName>
        <fullName evidence="3">Uncharacterized protein</fullName>
    </submittedName>
</protein>
<organism evidence="3">
    <name type="scientific">marine metagenome</name>
    <dbReference type="NCBI Taxonomy" id="408172"/>
    <lineage>
        <taxon>unclassified sequences</taxon>
        <taxon>metagenomes</taxon>
        <taxon>ecological metagenomes</taxon>
    </lineage>
</organism>
<evidence type="ECO:0000256" key="2">
    <source>
        <dbReference type="SAM" id="Phobius"/>
    </source>
</evidence>
<name>A0A382RSB4_9ZZZZ</name>
<keyword evidence="2" id="KW-0812">Transmembrane</keyword>